<evidence type="ECO:0000313" key="5">
    <source>
        <dbReference type="Proteomes" id="UP000717981"/>
    </source>
</evidence>
<reference evidence="4" key="1">
    <citation type="submission" date="2017-10" db="EMBL/GenBank/DDBJ databases">
        <title>Whole genome sequencing of members of genus Pseudoxanthomonas.</title>
        <authorList>
            <person name="Kumar S."/>
            <person name="Bansal K."/>
            <person name="Kaur A."/>
            <person name="Patil P."/>
            <person name="Sharma S."/>
            <person name="Patil P.B."/>
        </authorList>
    </citation>
    <scope>NUCLEOTIDE SEQUENCE</scope>
    <source>
        <strain evidence="4">DSM 22914</strain>
    </source>
</reference>
<evidence type="ECO:0000313" key="4">
    <source>
        <dbReference type="EMBL" id="KAF1690195.1"/>
    </source>
</evidence>
<dbReference type="EMBL" id="PDWK01000009">
    <property type="protein sequence ID" value="KAF1690195.1"/>
    <property type="molecule type" value="Genomic_DNA"/>
</dbReference>
<dbReference type="InterPro" id="IPR024455">
    <property type="entry name" value="Phage_capsid"/>
</dbReference>
<name>A0A921TGP1_9GAMM</name>
<dbReference type="Proteomes" id="UP000717981">
    <property type="component" value="Unassembled WGS sequence"/>
</dbReference>
<comment type="subcellular location">
    <subcellularLocation>
        <location evidence="1">Virion</location>
    </subcellularLocation>
</comment>
<protein>
    <submittedName>
        <fullName evidence="4">Phage major capsid protein</fullName>
    </submittedName>
</protein>
<keyword evidence="2" id="KW-0175">Coiled coil</keyword>
<organism evidence="4 5">
    <name type="scientific">Pseudoxanthomonas taiwanensis</name>
    <dbReference type="NCBI Taxonomy" id="176598"/>
    <lineage>
        <taxon>Bacteria</taxon>
        <taxon>Pseudomonadati</taxon>
        <taxon>Pseudomonadota</taxon>
        <taxon>Gammaproteobacteria</taxon>
        <taxon>Lysobacterales</taxon>
        <taxon>Lysobacteraceae</taxon>
        <taxon>Pseudoxanthomonas</taxon>
    </lineage>
</organism>
<evidence type="ECO:0000256" key="2">
    <source>
        <dbReference type="SAM" id="Coils"/>
    </source>
</evidence>
<accession>A0A921TGP1</accession>
<evidence type="ECO:0000259" key="3">
    <source>
        <dbReference type="Pfam" id="PF05065"/>
    </source>
</evidence>
<dbReference type="Gene3D" id="3.30.2320.10">
    <property type="entry name" value="hypothetical protein PF0899 domain"/>
    <property type="match status" value="1"/>
</dbReference>
<dbReference type="AlphaFoldDB" id="A0A921TGP1"/>
<sequence length="407" mass="42941">MPSITAIREQRTSKIAEARTLLATAERENRSLTTDEQSKFDALRTEITALEAAEQRQQFLDDAERRAVGTVVTGNGDTLAELEKRVSLLSVLRAGMEGRALTGAEAEVHAELERRHGAPKHGGILVPLSTFERRANTTGTAGELVGTDHRADMFIGPLRNSLLVRSLGVRTLSGLTGNVSIPKAGAGLTVGWVTEGQALPESDMDFESVTLTPHHVGGITELSRQLIQQSSPAVEDLARDDLSFAIAQAVDRAIIAGTGTGGQPLGIVNMPDVLTAELPATWADVLAIEQQLAALNVNPTGWYTSPGVLTNLRGILKAASAGSDYIATAKTIGELPVASSNAAPAETAILGDWTQVLLGQWGAVELLVNPYAEAPYRRGGVLVRAFATVDVAVRHEEAFVVATAGAP</sequence>
<dbReference type="SUPFAM" id="SSF56563">
    <property type="entry name" value="Major capsid protein gp5"/>
    <property type="match status" value="1"/>
</dbReference>
<feature type="domain" description="Phage capsid-like C-terminal" evidence="3">
    <location>
        <begin position="149"/>
        <end position="402"/>
    </location>
</feature>
<keyword evidence="5" id="KW-1185">Reference proteome</keyword>
<feature type="coiled-coil region" evidence="2">
    <location>
        <begin position="8"/>
        <end position="35"/>
    </location>
</feature>
<dbReference type="Pfam" id="PF05065">
    <property type="entry name" value="Phage_capsid"/>
    <property type="match status" value="1"/>
</dbReference>
<evidence type="ECO:0000256" key="1">
    <source>
        <dbReference type="ARBA" id="ARBA00004328"/>
    </source>
</evidence>
<proteinExistence type="predicted"/>
<dbReference type="NCBIfam" id="TIGR01554">
    <property type="entry name" value="major_cap_HK97"/>
    <property type="match status" value="1"/>
</dbReference>
<comment type="caution">
    <text evidence="4">The sequence shown here is derived from an EMBL/GenBank/DDBJ whole genome shotgun (WGS) entry which is preliminary data.</text>
</comment>
<dbReference type="OrthoDB" id="9806592at2"/>
<dbReference type="Gene3D" id="3.30.2400.10">
    <property type="entry name" value="Major capsid protein gp5"/>
    <property type="match status" value="1"/>
</dbReference>
<dbReference type="RefSeq" id="WP_162123623.1">
    <property type="nucleotide sequence ID" value="NZ_PDWK01000009.1"/>
</dbReference>
<gene>
    <name evidence="4" type="ORF">CR938_03185</name>
</gene>
<dbReference type="InterPro" id="IPR054612">
    <property type="entry name" value="Phage_capsid-like_C"/>
</dbReference>